<evidence type="ECO:0000313" key="8">
    <source>
        <dbReference type="EMBL" id="ABK16093.1"/>
    </source>
</evidence>
<comment type="function">
    <text evidence="6">Component of a complex that catalyzes the oxidation of glycolate to glyoxylate.</text>
</comment>
<keyword evidence="4 6" id="KW-0408">Iron</keyword>
<keyword evidence="6" id="KW-0249">Electron transport</keyword>
<dbReference type="SUPFAM" id="SSF46548">
    <property type="entry name" value="alpha-helical ferredoxin"/>
    <property type="match status" value="1"/>
</dbReference>
<dbReference type="Pfam" id="PF02754">
    <property type="entry name" value="CCG"/>
    <property type="match status" value="2"/>
</dbReference>
<dbReference type="PANTHER" id="PTHR32479">
    <property type="entry name" value="GLYCOLATE OXIDASE IRON-SULFUR SUBUNIT"/>
    <property type="match status" value="1"/>
</dbReference>
<feature type="domain" description="4Fe-4S ferredoxin-type" evidence="7">
    <location>
        <begin position="11"/>
        <end position="41"/>
    </location>
</feature>
<evidence type="ECO:0000256" key="6">
    <source>
        <dbReference type="PIRNR" id="PIRNR000139"/>
    </source>
</evidence>
<evidence type="ECO:0000259" key="7">
    <source>
        <dbReference type="PROSITE" id="PS51379"/>
    </source>
</evidence>
<organism evidence="8 9">
    <name type="scientific">Syntrophobacter fumaroxidans (strain DSM 10017 / MPOB)</name>
    <dbReference type="NCBI Taxonomy" id="335543"/>
    <lineage>
        <taxon>Bacteria</taxon>
        <taxon>Pseudomonadati</taxon>
        <taxon>Thermodesulfobacteriota</taxon>
        <taxon>Syntrophobacteria</taxon>
        <taxon>Syntrophobacterales</taxon>
        <taxon>Syntrophobacteraceae</taxon>
        <taxon>Syntrophobacter</taxon>
    </lineage>
</organism>
<dbReference type="InterPro" id="IPR004017">
    <property type="entry name" value="Cys_rich_dom"/>
</dbReference>
<comment type="cofactor">
    <cofactor evidence="6">
        <name>[4Fe-4S] cluster</name>
        <dbReference type="ChEBI" id="CHEBI:49883"/>
    </cofactor>
    <text evidence="6">Binds 2 [4Fe-4S] clusters.</text>
</comment>
<keyword evidence="5 6" id="KW-0411">Iron-sulfur</keyword>
<dbReference type="GO" id="GO:0051539">
    <property type="term" value="F:4 iron, 4 sulfur cluster binding"/>
    <property type="evidence" value="ECO:0007669"/>
    <property type="project" value="UniProtKB-UniRule"/>
</dbReference>
<evidence type="ECO:0000313" key="9">
    <source>
        <dbReference type="Proteomes" id="UP000001784"/>
    </source>
</evidence>
<dbReference type="PROSITE" id="PS51379">
    <property type="entry name" value="4FE4S_FER_2"/>
    <property type="match status" value="2"/>
</dbReference>
<protein>
    <recommendedName>
        <fullName evidence="6">Glycolate oxidase iron-sulfur subunit</fullName>
        <ecNumber evidence="6">1.1.99.14</ecNumber>
    </recommendedName>
</protein>
<dbReference type="GO" id="GO:0019154">
    <property type="term" value="F:glycolate dehydrogenase activity"/>
    <property type="evidence" value="ECO:0007669"/>
    <property type="project" value="UniProtKB-EC"/>
</dbReference>
<evidence type="ECO:0000256" key="1">
    <source>
        <dbReference type="ARBA" id="ARBA00022485"/>
    </source>
</evidence>
<gene>
    <name evidence="8" type="ordered locus">Sfum_0393</name>
</gene>
<dbReference type="PANTHER" id="PTHR32479:SF20">
    <property type="entry name" value="GLYCOLATE OXIDASE IRON-SULFUR SUBUNIT"/>
    <property type="match status" value="1"/>
</dbReference>
<dbReference type="Gene3D" id="1.10.1060.10">
    <property type="entry name" value="Alpha-helical ferredoxin"/>
    <property type="match status" value="1"/>
</dbReference>
<dbReference type="RefSeq" id="WP_011697266.1">
    <property type="nucleotide sequence ID" value="NC_008554.1"/>
</dbReference>
<comment type="catalytic activity">
    <reaction evidence="6">
        <text>(R)-lactate + A = pyruvate + AH2</text>
        <dbReference type="Rhea" id="RHEA:15089"/>
        <dbReference type="ChEBI" id="CHEBI:13193"/>
        <dbReference type="ChEBI" id="CHEBI:15361"/>
        <dbReference type="ChEBI" id="CHEBI:16004"/>
        <dbReference type="ChEBI" id="CHEBI:17499"/>
    </reaction>
</comment>
<dbReference type="InterPro" id="IPR017900">
    <property type="entry name" value="4Fe4S_Fe_S_CS"/>
</dbReference>
<evidence type="ECO:0000256" key="4">
    <source>
        <dbReference type="ARBA" id="ARBA00023004"/>
    </source>
</evidence>
<dbReference type="KEGG" id="sfu:Sfum_0393"/>
<dbReference type="AlphaFoldDB" id="A0LF91"/>
<dbReference type="Proteomes" id="UP000001784">
    <property type="component" value="Chromosome"/>
</dbReference>
<sequence length="437" mass="47935">MRSMKHLALLLREVEDQLVVCMRCGMCQSVCPLFAETGRESDVARGKLALLDGLMQEMFKDPAGVSDRLNRCLLCGSCAANCPSGVRVLDIFIKARAILGGYMGLSPLKKLLFRQMLARPALFDRIVEMGSRFQSLFIRSVDDLLGTSCARFQSPLGERHFKALAAVPLHVRTPALNAPAGGSGIKVGVFVGCLVDKVFPEVGEAVLKVLRHHEVGVFMPDGQACCGIPALSSGDLESYRALVRHNLSRFAPGEFDHLITPCATCTSTIRKIWPLMAGDLSAEERERVRLLSEKTLDVSQFLVDVLHAALAEGAEETGERRLITYHDPCHLRKSLGVYAQPRSLIRANPRYAFREMAEPDRCCGCGGSFNLQHYELSAAIGRRKRDNIAASGCSEVATGCPACMLQLSDMLSRAGDRVRVRHVVEVYAEALDDNRQS</sequence>
<dbReference type="InterPro" id="IPR012257">
    <property type="entry name" value="Glc_ox_4Fe-4S"/>
</dbReference>
<dbReference type="GO" id="GO:0046872">
    <property type="term" value="F:metal ion binding"/>
    <property type="evidence" value="ECO:0007669"/>
    <property type="project" value="UniProtKB-UniRule"/>
</dbReference>
<comment type="catalytic activity">
    <reaction evidence="6">
        <text>glycolate + A = glyoxylate + AH2</text>
        <dbReference type="Rhea" id="RHEA:21264"/>
        <dbReference type="ChEBI" id="CHEBI:13193"/>
        <dbReference type="ChEBI" id="CHEBI:17499"/>
        <dbReference type="ChEBI" id="CHEBI:29805"/>
        <dbReference type="ChEBI" id="CHEBI:36655"/>
        <dbReference type="EC" id="1.1.99.14"/>
    </reaction>
</comment>
<evidence type="ECO:0000256" key="5">
    <source>
        <dbReference type="ARBA" id="ARBA00023014"/>
    </source>
</evidence>
<dbReference type="Pfam" id="PF13183">
    <property type="entry name" value="Fer4_8"/>
    <property type="match status" value="1"/>
</dbReference>
<evidence type="ECO:0000256" key="3">
    <source>
        <dbReference type="ARBA" id="ARBA00022737"/>
    </source>
</evidence>
<keyword evidence="9" id="KW-1185">Reference proteome</keyword>
<dbReference type="PROSITE" id="PS00198">
    <property type="entry name" value="4FE4S_FER_1"/>
    <property type="match status" value="1"/>
</dbReference>
<reference evidence="8 9" key="1">
    <citation type="submission" date="2006-10" db="EMBL/GenBank/DDBJ databases">
        <title>Complete sequence of Syntrophobacter fumaroxidans MPOB.</title>
        <authorList>
            <consortium name="US DOE Joint Genome Institute"/>
            <person name="Copeland A."/>
            <person name="Lucas S."/>
            <person name="Lapidus A."/>
            <person name="Barry K."/>
            <person name="Detter J.C."/>
            <person name="Glavina del Rio T."/>
            <person name="Hammon N."/>
            <person name="Israni S."/>
            <person name="Pitluck S."/>
            <person name="Goltsman E.G."/>
            <person name="Martinez M."/>
            <person name="Schmutz J."/>
            <person name="Larimer F."/>
            <person name="Land M."/>
            <person name="Hauser L."/>
            <person name="Kyrpides N."/>
            <person name="Kim E."/>
            <person name="Boone D.R."/>
            <person name="Brockman F."/>
            <person name="Culley D."/>
            <person name="Ferry J."/>
            <person name="Gunsalus R."/>
            <person name="McInerney M.J."/>
            <person name="Morrison M."/>
            <person name="Plugge C."/>
            <person name="Rohlin L."/>
            <person name="Scholten J."/>
            <person name="Sieber J."/>
            <person name="Stams A.J.M."/>
            <person name="Worm P."/>
            <person name="Henstra A.M."/>
            <person name="Richardson P."/>
        </authorList>
    </citation>
    <scope>NUCLEOTIDE SEQUENCE [LARGE SCALE GENOMIC DNA]</scope>
    <source>
        <strain evidence="9">DSM 10017 / MPOB</strain>
    </source>
</reference>
<dbReference type="InterPro" id="IPR009051">
    <property type="entry name" value="Helical_ferredxn"/>
</dbReference>
<dbReference type="EMBL" id="CP000478">
    <property type="protein sequence ID" value="ABK16093.1"/>
    <property type="molecule type" value="Genomic_DNA"/>
</dbReference>
<dbReference type="InterPro" id="IPR017896">
    <property type="entry name" value="4Fe4S_Fe-S-bd"/>
</dbReference>
<name>A0LF91_SYNFM</name>
<dbReference type="PIRSF" id="PIRSF000139">
    <property type="entry name" value="Glc_ox_4Fe-4S"/>
    <property type="match status" value="1"/>
</dbReference>
<dbReference type="HOGENOM" id="CLU_023081_0_1_7"/>
<keyword evidence="6" id="KW-0813">Transport</keyword>
<proteinExistence type="predicted"/>
<evidence type="ECO:0000256" key="2">
    <source>
        <dbReference type="ARBA" id="ARBA00022723"/>
    </source>
</evidence>
<dbReference type="STRING" id="335543.Sfum_0393"/>
<dbReference type="InParanoid" id="A0LF91"/>
<keyword evidence="1 6" id="KW-0004">4Fe-4S</keyword>
<keyword evidence="3" id="KW-0677">Repeat</keyword>
<accession>A0LF91</accession>
<dbReference type="EC" id="1.1.99.14" evidence="6"/>
<feature type="domain" description="4Fe-4S ferredoxin-type" evidence="7">
    <location>
        <begin position="62"/>
        <end position="92"/>
    </location>
</feature>
<keyword evidence="2 6" id="KW-0479">Metal-binding</keyword>
<dbReference type="OrthoDB" id="9770306at2"/>
<dbReference type="eggNOG" id="COG0247">
    <property type="taxonomic scope" value="Bacteria"/>
</dbReference>